<dbReference type="CDD" id="cd00202">
    <property type="entry name" value="ZnF_GATA"/>
    <property type="match status" value="1"/>
</dbReference>
<dbReference type="PROSITE" id="PS00344">
    <property type="entry name" value="GATA_ZN_FINGER_1"/>
    <property type="match status" value="1"/>
</dbReference>
<evidence type="ECO:0000259" key="8">
    <source>
        <dbReference type="PROSITE" id="PS50114"/>
    </source>
</evidence>
<evidence type="ECO:0000256" key="3">
    <source>
        <dbReference type="ARBA" id="ARBA00022833"/>
    </source>
</evidence>
<dbReference type="PROSITE" id="PS50114">
    <property type="entry name" value="GATA_ZN_FINGER_2"/>
    <property type="match status" value="1"/>
</dbReference>
<evidence type="ECO:0000256" key="1">
    <source>
        <dbReference type="ARBA" id="ARBA00022723"/>
    </source>
</evidence>
<dbReference type="OrthoDB" id="2162994at2759"/>
<keyword evidence="5" id="KW-0804">Transcription</keyword>
<keyword evidence="1" id="KW-0479">Metal-binding</keyword>
<dbReference type="Gene3D" id="3.30.50.10">
    <property type="entry name" value="Erythroid Transcription Factor GATA-1, subunit A"/>
    <property type="match status" value="1"/>
</dbReference>
<name>A0A9P6XDR2_RHIOR</name>
<evidence type="ECO:0000256" key="5">
    <source>
        <dbReference type="ARBA" id="ARBA00023163"/>
    </source>
</evidence>
<dbReference type="SUPFAM" id="SSF57716">
    <property type="entry name" value="Glucocorticoid receptor-like (DNA-binding domain)"/>
    <property type="match status" value="1"/>
</dbReference>
<feature type="compositionally biased region" description="Polar residues" evidence="7">
    <location>
        <begin position="67"/>
        <end position="81"/>
    </location>
</feature>
<dbReference type="GO" id="GO:0006355">
    <property type="term" value="P:regulation of DNA-templated transcription"/>
    <property type="evidence" value="ECO:0007669"/>
    <property type="project" value="InterPro"/>
</dbReference>
<protein>
    <recommendedName>
        <fullName evidence="8">GATA-type domain-containing protein</fullName>
    </recommendedName>
</protein>
<dbReference type="PANTHER" id="PTHR47172">
    <property type="entry name" value="OS01G0976800 PROTEIN"/>
    <property type="match status" value="1"/>
</dbReference>
<dbReference type="Pfam" id="PF00320">
    <property type="entry name" value="GATA"/>
    <property type="match status" value="1"/>
</dbReference>
<reference evidence="9" key="1">
    <citation type="journal article" date="2020" name="Microb. Genom.">
        <title>Genetic diversity of clinical and environmental Mucorales isolates obtained from an investigation of mucormycosis cases among solid organ transplant recipients.</title>
        <authorList>
            <person name="Nguyen M.H."/>
            <person name="Kaul D."/>
            <person name="Muto C."/>
            <person name="Cheng S.J."/>
            <person name="Richter R.A."/>
            <person name="Bruno V.M."/>
            <person name="Liu G."/>
            <person name="Beyhan S."/>
            <person name="Sundermann A.J."/>
            <person name="Mounaud S."/>
            <person name="Pasculle A.W."/>
            <person name="Nierman W.C."/>
            <person name="Driscoll E."/>
            <person name="Cumbie R."/>
            <person name="Clancy C.J."/>
            <person name="Dupont C.L."/>
        </authorList>
    </citation>
    <scope>NUCLEOTIDE SEQUENCE</scope>
    <source>
        <strain evidence="9">GL11</strain>
    </source>
</reference>
<evidence type="ECO:0000256" key="2">
    <source>
        <dbReference type="ARBA" id="ARBA00022771"/>
    </source>
</evidence>
<keyword evidence="10" id="KW-1185">Reference proteome</keyword>
<evidence type="ECO:0000313" key="10">
    <source>
        <dbReference type="Proteomes" id="UP000716291"/>
    </source>
</evidence>
<evidence type="ECO:0000256" key="7">
    <source>
        <dbReference type="SAM" id="MobiDB-lite"/>
    </source>
</evidence>
<dbReference type="InterPro" id="IPR013088">
    <property type="entry name" value="Znf_NHR/GATA"/>
</dbReference>
<accession>A0A9P6XDR2</accession>
<gene>
    <name evidence="9" type="ORF">G6F64_003905</name>
</gene>
<evidence type="ECO:0000256" key="4">
    <source>
        <dbReference type="ARBA" id="ARBA00023015"/>
    </source>
</evidence>
<dbReference type="EMBL" id="JAANQT010000403">
    <property type="protein sequence ID" value="KAG1311303.1"/>
    <property type="molecule type" value="Genomic_DNA"/>
</dbReference>
<dbReference type="InterPro" id="IPR000679">
    <property type="entry name" value="Znf_GATA"/>
</dbReference>
<evidence type="ECO:0000313" key="9">
    <source>
        <dbReference type="EMBL" id="KAG1311303.1"/>
    </source>
</evidence>
<proteinExistence type="predicted"/>
<feature type="domain" description="GATA-type" evidence="8">
    <location>
        <begin position="102"/>
        <end position="131"/>
    </location>
</feature>
<keyword evidence="2 6" id="KW-0863">Zinc-finger</keyword>
<dbReference type="GO" id="GO:0043565">
    <property type="term" value="F:sequence-specific DNA binding"/>
    <property type="evidence" value="ECO:0007669"/>
    <property type="project" value="InterPro"/>
</dbReference>
<dbReference type="SMART" id="SM00401">
    <property type="entry name" value="ZnF_GATA"/>
    <property type="match status" value="1"/>
</dbReference>
<sequence length="136" mass="15505">MSFYYEQSNTTSLSQIKDNYPILNISNENAYASDMDRLDGRSVIDPQGKSYHMQLPSINQFDFIMPSQDSKSSHQSTTRASRTSKKHKSMSPFTTQKVIFPMRCQSCQSTETPEWRKGPFGPRTLCNACGLSKFEI</sequence>
<keyword evidence="4" id="KW-0805">Transcription regulation</keyword>
<dbReference type="GO" id="GO:0008270">
    <property type="term" value="F:zinc ion binding"/>
    <property type="evidence" value="ECO:0007669"/>
    <property type="project" value="UniProtKB-KW"/>
</dbReference>
<comment type="caution">
    <text evidence="9">The sequence shown here is derived from an EMBL/GenBank/DDBJ whole genome shotgun (WGS) entry which is preliminary data.</text>
</comment>
<dbReference type="AlphaFoldDB" id="A0A9P6XDR2"/>
<feature type="region of interest" description="Disordered" evidence="7">
    <location>
        <begin position="64"/>
        <end position="92"/>
    </location>
</feature>
<dbReference type="Proteomes" id="UP000716291">
    <property type="component" value="Unassembled WGS sequence"/>
</dbReference>
<organism evidence="9 10">
    <name type="scientific">Rhizopus oryzae</name>
    <name type="common">Mucormycosis agent</name>
    <name type="synonym">Rhizopus arrhizus var. delemar</name>
    <dbReference type="NCBI Taxonomy" id="64495"/>
    <lineage>
        <taxon>Eukaryota</taxon>
        <taxon>Fungi</taxon>
        <taxon>Fungi incertae sedis</taxon>
        <taxon>Mucoromycota</taxon>
        <taxon>Mucoromycotina</taxon>
        <taxon>Mucoromycetes</taxon>
        <taxon>Mucorales</taxon>
        <taxon>Mucorineae</taxon>
        <taxon>Rhizopodaceae</taxon>
        <taxon>Rhizopus</taxon>
    </lineage>
</organism>
<evidence type="ECO:0000256" key="6">
    <source>
        <dbReference type="PROSITE-ProRule" id="PRU00094"/>
    </source>
</evidence>
<dbReference type="PANTHER" id="PTHR47172:SF24">
    <property type="entry name" value="GATA ZINC FINGER DOMAIN-CONTAINING PROTEIN 14-RELATED"/>
    <property type="match status" value="1"/>
</dbReference>
<keyword evidence="3" id="KW-0862">Zinc</keyword>